<comment type="caution">
    <text evidence="7">The sequence shown here is derived from an EMBL/GenBank/DDBJ whole genome shotgun (WGS) entry which is preliminary data.</text>
</comment>
<dbReference type="VEuPathDB" id="FungiDB:ATEG_09356"/>
<dbReference type="InterPro" id="IPR052337">
    <property type="entry name" value="SAT4-like"/>
</dbReference>
<accession>A0A5M3YXF7</accession>
<protein>
    <recommendedName>
        <fullName evidence="6">Rhodopsin domain-containing protein</fullName>
    </recommendedName>
</protein>
<dbReference type="GO" id="GO:0016020">
    <property type="term" value="C:membrane"/>
    <property type="evidence" value="ECO:0007669"/>
    <property type="project" value="UniProtKB-SubCell"/>
</dbReference>
<keyword evidence="3" id="KW-1133">Transmembrane helix</keyword>
<dbReference type="PANTHER" id="PTHR33048:SF129">
    <property type="entry name" value="INTEGRAL MEMBRANE PROTEIN-RELATED"/>
    <property type="match status" value="1"/>
</dbReference>
<feature type="domain" description="Rhodopsin" evidence="6">
    <location>
        <begin position="89"/>
        <end position="240"/>
    </location>
</feature>
<evidence type="ECO:0000256" key="4">
    <source>
        <dbReference type="ARBA" id="ARBA00023136"/>
    </source>
</evidence>
<organism evidence="7 8">
    <name type="scientific">Aspergillus terreus</name>
    <dbReference type="NCBI Taxonomy" id="33178"/>
    <lineage>
        <taxon>Eukaryota</taxon>
        <taxon>Fungi</taxon>
        <taxon>Dikarya</taxon>
        <taxon>Ascomycota</taxon>
        <taxon>Pezizomycotina</taxon>
        <taxon>Eurotiomycetes</taxon>
        <taxon>Eurotiomycetidae</taxon>
        <taxon>Eurotiales</taxon>
        <taxon>Aspergillaceae</taxon>
        <taxon>Aspergillus</taxon>
        <taxon>Aspergillus subgen. Circumdati</taxon>
    </lineage>
</organism>
<keyword evidence="2" id="KW-0812">Transmembrane</keyword>
<dbReference type="InterPro" id="IPR049326">
    <property type="entry name" value="Rhodopsin_dom_fungi"/>
</dbReference>
<dbReference type="Proteomes" id="UP000452235">
    <property type="component" value="Unassembled WGS sequence"/>
</dbReference>
<gene>
    <name evidence="7" type="ORF">ATEIFO6365_0002099700</name>
</gene>
<evidence type="ECO:0000256" key="2">
    <source>
        <dbReference type="ARBA" id="ARBA00022692"/>
    </source>
</evidence>
<keyword evidence="4" id="KW-0472">Membrane</keyword>
<dbReference type="PANTHER" id="PTHR33048">
    <property type="entry name" value="PTH11-LIKE INTEGRAL MEMBRANE PROTEIN (AFU_ORTHOLOGUE AFUA_5G11245)"/>
    <property type="match status" value="1"/>
</dbReference>
<reference evidence="7 8" key="1">
    <citation type="submission" date="2020-01" db="EMBL/GenBank/DDBJ databases">
        <title>Aspergillus terreus IFO 6365 whole genome shotgun sequence.</title>
        <authorList>
            <person name="Kanamasa S."/>
            <person name="Takahashi H."/>
        </authorList>
    </citation>
    <scope>NUCLEOTIDE SEQUENCE [LARGE SCALE GENOMIC DNA]</scope>
    <source>
        <strain evidence="7 8">IFO 6365</strain>
    </source>
</reference>
<dbReference type="AlphaFoldDB" id="A0A5M3YXF7"/>
<evidence type="ECO:0000313" key="8">
    <source>
        <dbReference type="Proteomes" id="UP000452235"/>
    </source>
</evidence>
<dbReference type="EMBL" id="BLJY01000002">
    <property type="protein sequence ID" value="GFF13886.1"/>
    <property type="molecule type" value="Genomic_DNA"/>
</dbReference>
<comment type="subcellular location">
    <subcellularLocation>
        <location evidence="1">Membrane</location>
        <topology evidence="1">Multi-pass membrane protein</topology>
    </subcellularLocation>
</comment>
<evidence type="ECO:0000256" key="5">
    <source>
        <dbReference type="ARBA" id="ARBA00038359"/>
    </source>
</evidence>
<dbReference type="OrthoDB" id="5329176at2759"/>
<evidence type="ECO:0000256" key="1">
    <source>
        <dbReference type="ARBA" id="ARBA00004141"/>
    </source>
</evidence>
<keyword evidence="8" id="KW-1185">Reference proteome</keyword>
<sequence length="250" mass="28831">MQETPSVWHLGFTANVQSASMSNTDVEVMASWPAPNYENPEYQGPQLLIVGIVLLILSTAVVVLRIWVRLVMKNTAGWDDWLMVLAVTSWFNQLLLVIIMALVKLSLLISYLRFFTQPIFRRLTWAMIALIVSWGLAYMLALFLACRPLKDYWETFQFNPPNCIDQRSSTFSFSITNLVTDLMVLVLPMRVLWMLQLPIRERLILIALMNMGLLACAASAVRVYYAYRTLHITYDFTCSYSSWNIDEKDH</sequence>
<proteinExistence type="inferred from homology"/>
<dbReference type="Pfam" id="PF20684">
    <property type="entry name" value="Fung_rhodopsin"/>
    <property type="match status" value="1"/>
</dbReference>
<name>A0A5M3YXF7_ASPTE</name>
<evidence type="ECO:0000256" key="3">
    <source>
        <dbReference type="ARBA" id="ARBA00022989"/>
    </source>
</evidence>
<evidence type="ECO:0000313" key="7">
    <source>
        <dbReference type="EMBL" id="GFF13886.1"/>
    </source>
</evidence>
<comment type="similarity">
    <text evidence="5">Belongs to the SAT4 family.</text>
</comment>
<evidence type="ECO:0000259" key="6">
    <source>
        <dbReference type="Pfam" id="PF20684"/>
    </source>
</evidence>